<comment type="caution">
    <text evidence="2">The sequence shown here is derived from an EMBL/GenBank/DDBJ whole genome shotgun (WGS) entry which is preliminary data.</text>
</comment>
<evidence type="ECO:0000256" key="1">
    <source>
        <dbReference type="SAM" id="Coils"/>
    </source>
</evidence>
<name>A0A1F7Z604_9BACT</name>
<dbReference type="EMBL" id="MGGR01000002">
    <property type="protein sequence ID" value="OGM34904.1"/>
    <property type="molecule type" value="Genomic_DNA"/>
</dbReference>
<protein>
    <submittedName>
        <fullName evidence="2">Uncharacterized protein</fullName>
    </submittedName>
</protein>
<keyword evidence="1" id="KW-0175">Coiled coil</keyword>
<dbReference type="Proteomes" id="UP000177169">
    <property type="component" value="Unassembled WGS sequence"/>
</dbReference>
<proteinExistence type="predicted"/>
<sequence length="217" mass="24548">MFDLTQAEEVLAKVRARCAELENQRSEIDQELAVLAEKDANLSLQIDAVRKLLAEISETEQILSTSPEAVSSVQALSPEVQKGGKKSQYGMWAPIIRMLRFAFSARDVPASLEELLEGYYSPRDWTLEKISAPMAGGKHRWMPRTLAEDLKLGPDSMLRRHLAAGYQSLSRYQKDLKENPELEAWIPLRNLYSDIIKAGFTLNGVRETFEQWGVPIQ</sequence>
<evidence type="ECO:0000313" key="3">
    <source>
        <dbReference type="Proteomes" id="UP000177169"/>
    </source>
</evidence>
<organism evidence="2 3">
    <name type="scientific">Candidatus Woesebacteria bacterium RIFCSPHIGHO2_02_FULL_39_13</name>
    <dbReference type="NCBI Taxonomy" id="1802505"/>
    <lineage>
        <taxon>Bacteria</taxon>
        <taxon>Candidatus Woeseibacteriota</taxon>
    </lineage>
</organism>
<accession>A0A1F7Z604</accession>
<evidence type="ECO:0000313" key="2">
    <source>
        <dbReference type="EMBL" id="OGM34904.1"/>
    </source>
</evidence>
<dbReference type="AlphaFoldDB" id="A0A1F7Z604"/>
<dbReference type="STRING" id="1802505.A3D01_00310"/>
<feature type="coiled-coil region" evidence="1">
    <location>
        <begin position="4"/>
        <end position="38"/>
    </location>
</feature>
<gene>
    <name evidence="2" type="ORF">A3D01_00310</name>
</gene>
<reference evidence="2 3" key="1">
    <citation type="journal article" date="2016" name="Nat. Commun.">
        <title>Thousands of microbial genomes shed light on interconnected biogeochemical processes in an aquifer system.</title>
        <authorList>
            <person name="Anantharaman K."/>
            <person name="Brown C.T."/>
            <person name="Hug L.A."/>
            <person name="Sharon I."/>
            <person name="Castelle C.J."/>
            <person name="Probst A.J."/>
            <person name="Thomas B.C."/>
            <person name="Singh A."/>
            <person name="Wilkins M.J."/>
            <person name="Karaoz U."/>
            <person name="Brodie E.L."/>
            <person name="Williams K.H."/>
            <person name="Hubbard S.S."/>
            <person name="Banfield J.F."/>
        </authorList>
    </citation>
    <scope>NUCLEOTIDE SEQUENCE [LARGE SCALE GENOMIC DNA]</scope>
</reference>